<dbReference type="PANTHER" id="PTHR36206:SF12">
    <property type="entry name" value="ASPERCRYPTIN BIOSYNTHESIS CLUSTER-SPECIFIC TRANSCRIPTION REGULATOR ATNN-RELATED"/>
    <property type="match status" value="1"/>
</dbReference>
<keyword evidence="6" id="KW-0539">Nucleus</keyword>
<protein>
    <recommendedName>
        <fullName evidence="10">C6 zinc finger domain protein</fullName>
    </recommendedName>
</protein>
<evidence type="ECO:0000313" key="9">
    <source>
        <dbReference type="Proteomes" id="UP000799537"/>
    </source>
</evidence>
<dbReference type="OrthoDB" id="3598904at2759"/>
<dbReference type="Proteomes" id="UP000799537">
    <property type="component" value="Unassembled WGS sequence"/>
</dbReference>
<evidence type="ECO:0000256" key="6">
    <source>
        <dbReference type="ARBA" id="ARBA00023242"/>
    </source>
</evidence>
<evidence type="ECO:0000256" key="5">
    <source>
        <dbReference type="ARBA" id="ARBA00023163"/>
    </source>
</evidence>
<evidence type="ECO:0000256" key="1">
    <source>
        <dbReference type="ARBA" id="ARBA00022723"/>
    </source>
</evidence>
<sequence>MQALAASETAPAVFFAVAALGALDNSVLDMVHSSLSRPSRPDQMDLALRLYSRAIAHLAKSIQQGETSLAPVIVGCVVFLVFEVTRGNPLCAARHARTGNRILNERLGLVEDVADFSNNFQPLLPQSGGTPSELGYTVVFNSLEEALHHLEALTSAGQELQAELLRVAEDLVDTQWSSLLSQNPASRFCLVNSLSKTMPLSAARQAQFDGIQNGHLQWKKACAQLLAAGEYPSRNAVRLLVRSFVARSTMLACRSTSERWADAYFEEFSAGFTAAELLVQWQYSDFPVAENLMSRLSIAEDHAQNNDVSASSEWDSQSPPFGPPPPRSDYLPHPAGVFGQGVFSTLFTVACKCRDATLRRRTADLLISSNRMEGHHSGKRLGLFAKIIIALEDQLALCDSELDSPSSSSEPASQDIPDTARLRDVVLHTADGENVVYISCTRQPAGSKGGIALEEYRCTDLDLGIGMATFDLTDMLFYPNSTS</sequence>
<keyword evidence="5" id="KW-0804">Transcription</keyword>
<feature type="compositionally biased region" description="Polar residues" evidence="7">
    <location>
        <begin position="307"/>
        <end position="318"/>
    </location>
</feature>
<evidence type="ECO:0000256" key="7">
    <source>
        <dbReference type="SAM" id="MobiDB-lite"/>
    </source>
</evidence>
<keyword evidence="4" id="KW-0238">DNA-binding</keyword>
<evidence type="ECO:0000256" key="4">
    <source>
        <dbReference type="ARBA" id="ARBA00023125"/>
    </source>
</evidence>
<keyword evidence="2" id="KW-0862">Zinc</keyword>
<gene>
    <name evidence="8" type="ORF">M409DRAFT_18666</name>
</gene>
<feature type="region of interest" description="Disordered" evidence="7">
    <location>
        <begin position="307"/>
        <end position="330"/>
    </location>
</feature>
<evidence type="ECO:0000256" key="3">
    <source>
        <dbReference type="ARBA" id="ARBA00023015"/>
    </source>
</evidence>
<reference evidence="8" key="1">
    <citation type="journal article" date="2020" name="Stud. Mycol.">
        <title>101 Dothideomycetes genomes: a test case for predicting lifestyles and emergence of pathogens.</title>
        <authorList>
            <person name="Haridas S."/>
            <person name="Albert R."/>
            <person name="Binder M."/>
            <person name="Bloem J."/>
            <person name="Labutti K."/>
            <person name="Salamov A."/>
            <person name="Andreopoulos B."/>
            <person name="Baker S."/>
            <person name="Barry K."/>
            <person name="Bills G."/>
            <person name="Bluhm B."/>
            <person name="Cannon C."/>
            <person name="Castanera R."/>
            <person name="Culley D."/>
            <person name="Daum C."/>
            <person name="Ezra D."/>
            <person name="Gonzalez J."/>
            <person name="Henrissat B."/>
            <person name="Kuo A."/>
            <person name="Liang C."/>
            <person name="Lipzen A."/>
            <person name="Lutzoni F."/>
            <person name="Magnuson J."/>
            <person name="Mondo S."/>
            <person name="Nolan M."/>
            <person name="Ohm R."/>
            <person name="Pangilinan J."/>
            <person name="Park H.-J."/>
            <person name="Ramirez L."/>
            <person name="Alfaro M."/>
            <person name="Sun H."/>
            <person name="Tritt A."/>
            <person name="Yoshinaga Y."/>
            <person name="Zwiers L.-H."/>
            <person name="Turgeon B."/>
            <person name="Goodwin S."/>
            <person name="Spatafora J."/>
            <person name="Crous P."/>
            <person name="Grigoriev I."/>
        </authorList>
    </citation>
    <scope>NUCLEOTIDE SEQUENCE</scope>
    <source>
        <strain evidence="8">ATCC 36951</strain>
    </source>
</reference>
<keyword evidence="3" id="KW-0805">Transcription regulation</keyword>
<dbReference type="AlphaFoldDB" id="A0A6A6CXV6"/>
<keyword evidence="1" id="KW-0479">Metal-binding</keyword>
<dbReference type="GeneID" id="54557873"/>
<dbReference type="GO" id="GO:0046872">
    <property type="term" value="F:metal ion binding"/>
    <property type="evidence" value="ECO:0007669"/>
    <property type="project" value="UniProtKB-KW"/>
</dbReference>
<evidence type="ECO:0000256" key="2">
    <source>
        <dbReference type="ARBA" id="ARBA00022833"/>
    </source>
</evidence>
<evidence type="ECO:0008006" key="10">
    <source>
        <dbReference type="Google" id="ProtNLM"/>
    </source>
</evidence>
<dbReference type="RefSeq" id="XP_033672442.1">
    <property type="nucleotide sequence ID" value="XM_033804601.1"/>
</dbReference>
<proteinExistence type="predicted"/>
<accession>A0A6A6CXV6</accession>
<keyword evidence="9" id="KW-1185">Reference proteome</keyword>
<dbReference type="InterPro" id="IPR052360">
    <property type="entry name" value="Transcr_Regulatory_Proteins"/>
</dbReference>
<dbReference type="GO" id="GO:0003677">
    <property type="term" value="F:DNA binding"/>
    <property type="evidence" value="ECO:0007669"/>
    <property type="project" value="UniProtKB-KW"/>
</dbReference>
<organism evidence="8 9">
    <name type="scientific">Zasmidium cellare ATCC 36951</name>
    <dbReference type="NCBI Taxonomy" id="1080233"/>
    <lineage>
        <taxon>Eukaryota</taxon>
        <taxon>Fungi</taxon>
        <taxon>Dikarya</taxon>
        <taxon>Ascomycota</taxon>
        <taxon>Pezizomycotina</taxon>
        <taxon>Dothideomycetes</taxon>
        <taxon>Dothideomycetidae</taxon>
        <taxon>Mycosphaerellales</taxon>
        <taxon>Mycosphaerellaceae</taxon>
        <taxon>Zasmidium</taxon>
    </lineage>
</organism>
<dbReference type="PANTHER" id="PTHR36206">
    <property type="entry name" value="ASPERCRYPTIN BIOSYNTHESIS CLUSTER-SPECIFIC TRANSCRIPTION REGULATOR ATNN-RELATED"/>
    <property type="match status" value="1"/>
</dbReference>
<dbReference type="EMBL" id="ML993583">
    <property type="protein sequence ID" value="KAF2171553.1"/>
    <property type="molecule type" value="Genomic_DNA"/>
</dbReference>
<name>A0A6A6CXV6_ZASCE</name>
<evidence type="ECO:0000313" key="8">
    <source>
        <dbReference type="EMBL" id="KAF2171553.1"/>
    </source>
</evidence>